<evidence type="ECO:0000313" key="1">
    <source>
        <dbReference type="EMBL" id="POM74303.1"/>
    </source>
</evidence>
<organism evidence="1 2">
    <name type="scientific">Phytophthora palmivora</name>
    <dbReference type="NCBI Taxonomy" id="4796"/>
    <lineage>
        <taxon>Eukaryota</taxon>
        <taxon>Sar</taxon>
        <taxon>Stramenopiles</taxon>
        <taxon>Oomycota</taxon>
        <taxon>Peronosporomycetes</taxon>
        <taxon>Peronosporales</taxon>
        <taxon>Peronosporaceae</taxon>
        <taxon>Phytophthora</taxon>
    </lineage>
</organism>
<gene>
    <name evidence="1" type="ORF">PHPALM_8760</name>
</gene>
<sequence length="113" mass="13109">MYQTMRGWWSISIKNHREAVSKDRIKVPKSLRNPIFTNVVKIIHSYQKKTHKRGCAVSGTRRRLSAFERSTATPSRQCVLNQKSGPDRQYSLQLLKTFSHLIRCCCSSKIQQS</sequence>
<dbReference type="Proteomes" id="UP000237271">
    <property type="component" value="Unassembled WGS sequence"/>
</dbReference>
<proteinExistence type="predicted"/>
<reference evidence="1 2" key="1">
    <citation type="journal article" date="2017" name="Genome Biol. Evol.">
        <title>Phytophthora megakarya and P. palmivora, closely related causal agents of cacao black pod rot, underwent increases in genome sizes and gene numbers by different mechanisms.</title>
        <authorList>
            <person name="Ali S.S."/>
            <person name="Shao J."/>
            <person name="Lary D.J."/>
            <person name="Kronmiller B."/>
            <person name="Shen D."/>
            <person name="Strem M.D."/>
            <person name="Amoako-Attah I."/>
            <person name="Akrofi A.Y."/>
            <person name="Begoude B.A."/>
            <person name="Ten Hoopen G.M."/>
            <person name="Coulibaly K."/>
            <person name="Kebe B.I."/>
            <person name="Melnick R.L."/>
            <person name="Guiltinan M.J."/>
            <person name="Tyler B.M."/>
            <person name="Meinhardt L.W."/>
            <person name="Bailey B.A."/>
        </authorList>
    </citation>
    <scope>NUCLEOTIDE SEQUENCE [LARGE SCALE GENOMIC DNA]</scope>
    <source>
        <strain evidence="2">sbr112.9</strain>
    </source>
</reference>
<name>A0A2P4Y924_9STRA</name>
<protein>
    <submittedName>
        <fullName evidence="1">Uncharacterized protein</fullName>
    </submittedName>
</protein>
<evidence type="ECO:0000313" key="2">
    <source>
        <dbReference type="Proteomes" id="UP000237271"/>
    </source>
</evidence>
<dbReference type="AlphaFoldDB" id="A0A2P4Y924"/>
<accession>A0A2P4Y924</accession>
<comment type="caution">
    <text evidence="1">The sequence shown here is derived from an EMBL/GenBank/DDBJ whole genome shotgun (WGS) entry which is preliminary data.</text>
</comment>
<dbReference type="EMBL" id="NCKW01004891">
    <property type="protein sequence ID" value="POM74303.1"/>
    <property type="molecule type" value="Genomic_DNA"/>
</dbReference>
<keyword evidence="2" id="KW-1185">Reference proteome</keyword>